<evidence type="ECO:0000313" key="2">
    <source>
        <dbReference type="Proteomes" id="UP000266673"/>
    </source>
</evidence>
<keyword evidence="2" id="KW-1185">Reference proteome</keyword>
<dbReference type="EMBL" id="QKWP01000307">
    <property type="protein sequence ID" value="RIB22471.1"/>
    <property type="molecule type" value="Genomic_DNA"/>
</dbReference>
<comment type="caution">
    <text evidence="1">The sequence shown here is derived from an EMBL/GenBank/DDBJ whole genome shotgun (WGS) entry which is preliminary data.</text>
</comment>
<protein>
    <submittedName>
        <fullName evidence="1">Uncharacterized protein</fullName>
    </submittedName>
</protein>
<accession>A0A397VKY0</accession>
<dbReference type="Proteomes" id="UP000266673">
    <property type="component" value="Unassembled WGS sequence"/>
</dbReference>
<proteinExistence type="predicted"/>
<dbReference type="AlphaFoldDB" id="A0A397VKY0"/>
<evidence type="ECO:0000313" key="1">
    <source>
        <dbReference type="EMBL" id="RIB22471.1"/>
    </source>
</evidence>
<sequence>MRRYLLIFKHNYHNFIMKSFNFLRKNYRYSKFGIPGDGNRCDQNYNNICIRITYVRISN</sequence>
<gene>
    <name evidence="1" type="ORF">C2G38_2075484</name>
</gene>
<organism evidence="1 2">
    <name type="scientific">Gigaspora rosea</name>
    <dbReference type="NCBI Taxonomy" id="44941"/>
    <lineage>
        <taxon>Eukaryota</taxon>
        <taxon>Fungi</taxon>
        <taxon>Fungi incertae sedis</taxon>
        <taxon>Mucoromycota</taxon>
        <taxon>Glomeromycotina</taxon>
        <taxon>Glomeromycetes</taxon>
        <taxon>Diversisporales</taxon>
        <taxon>Gigasporaceae</taxon>
        <taxon>Gigaspora</taxon>
    </lineage>
</organism>
<reference evidence="1 2" key="1">
    <citation type="submission" date="2018-06" db="EMBL/GenBank/DDBJ databases">
        <title>Comparative genomics reveals the genomic features of Rhizophagus irregularis, R. cerebriforme, R. diaphanum and Gigaspora rosea, and their symbiotic lifestyle signature.</title>
        <authorList>
            <person name="Morin E."/>
            <person name="San Clemente H."/>
            <person name="Chen E.C.H."/>
            <person name="De La Providencia I."/>
            <person name="Hainaut M."/>
            <person name="Kuo A."/>
            <person name="Kohler A."/>
            <person name="Murat C."/>
            <person name="Tang N."/>
            <person name="Roy S."/>
            <person name="Loubradou J."/>
            <person name="Henrissat B."/>
            <person name="Grigoriev I.V."/>
            <person name="Corradi N."/>
            <person name="Roux C."/>
            <person name="Martin F.M."/>
        </authorList>
    </citation>
    <scope>NUCLEOTIDE SEQUENCE [LARGE SCALE GENOMIC DNA]</scope>
    <source>
        <strain evidence="1 2">DAOM 194757</strain>
    </source>
</reference>
<name>A0A397VKY0_9GLOM</name>